<dbReference type="CDD" id="cd16917">
    <property type="entry name" value="HATPase_UhpB-NarQ-NarX-like"/>
    <property type="match status" value="1"/>
</dbReference>
<keyword evidence="3" id="KW-0597">Phosphoprotein</keyword>
<dbReference type="PANTHER" id="PTHR24421:SF10">
    <property type="entry name" value="NITRATE_NITRITE SENSOR PROTEIN NARQ"/>
    <property type="match status" value="1"/>
</dbReference>
<proteinExistence type="predicted"/>
<dbReference type="GO" id="GO:0016301">
    <property type="term" value="F:kinase activity"/>
    <property type="evidence" value="ECO:0007669"/>
    <property type="project" value="UniProtKB-KW"/>
</dbReference>
<evidence type="ECO:0000256" key="7">
    <source>
        <dbReference type="ARBA" id="ARBA00022840"/>
    </source>
</evidence>
<gene>
    <name evidence="11" type="ORF">AB0L16_30375</name>
</gene>
<evidence type="ECO:0000256" key="2">
    <source>
        <dbReference type="ARBA" id="ARBA00012438"/>
    </source>
</evidence>
<keyword evidence="4" id="KW-0808">Transferase</keyword>
<evidence type="ECO:0000256" key="3">
    <source>
        <dbReference type="ARBA" id="ARBA00022553"/>
    </source>
</evidence>
<feature type="transmembrane region" description="Helical" evidence="9">
    <location>
        <begin position="12"/>
        <end position="32"/>
    </location>
</feature>
<keyword evidence="9" id="KW-0812">Transmembrane</keyword>
<feature type="transmembrane region" description="Helical" evidence="9">
    <location>
        <begin position="130"/>
        <end position="150"/>
    </location>
</feature>
<evidence type="ECO:0000313" key="12">
    <source>
        <dbReference type="Proteomes" id="UP001552594"/>
    </source>
</evidence>
<evidence type="ECO:0000259" key="10">
    <source>
        <dbReference type="Pfam" id="PF07730"/>
    </source>
</evidence>
<sequence length="386" mass="41681">MARQQPLLDRLAPSWLVVQLLGTVVLSVILAVSGEDKPWVWALYAASCLGWLLFVGCGRILPDLAHAALIGSTLLASAAIGFAADPAATAMCSVLLGRLCALDEIPVRRLSLTVGLVLALPLVTQTAHGLPLSTVLFTFVLLVVAVLLGLNRRQYAVQIRQARQLLEQTECANAEQARAAALAERSRIAREIHDVLAHSLGALSVQLEVADALLSEHDDVDQALARVRRSRRLVQEGLREARRAVAALRGDVPSLQEALAELGQEHQRDHRVAVAFQVEGEQHPISSAATVSLLQAAREALTNAGRHAPWERVEMTLRYRQDSVGIEIRNRLPEEPPVQPEIHVPGYGLTGMHERLALVGGTLAAGPQEKGADGGEWWLVTATVPK</sequence>
<evidence type="ECO:0000256" key="9">
    <source>
        <dbReference type="SAM" id="Phobius"/>
    </source>
</evidence>
<name>A0ABV3K6A4_STRON</name>
<dbReference type="Pfam" id="PF07730">
    <property type="entry name" value="HisKA_3"/>
    <property type="match status" value="1"/>
</dbReference>
<keyword evidence="9" id="KW-1133">Transmembrane helix</keyword>
<keyword evidence="7" id="KW-0067">ATP-binding</keyword>
<accession>A0ABV3K6A4</accession>
<keyword evidence="6 11" id="KW-0418">Kinase</keyword>
<dbReference type="RefSeq" id="WP_109279352.1">
    <property type="nucleotide sequence ID" value="NZ_JBFAUK010000038.1"/>
</dbReference>
<keyword evidence="8" id="KW-0902">Two-component regulatory system</keyword>
<evidence type="ECO:0000313" key="11">
    <source>
        <dbReference type="EMBL" id="MEV5510680.1"/>
    </source>
</evidence>
<comment type="catalytic activity">
    <reaction evidence="1">
        <text>ATP + protein L-histidine = ADP + protein N-phospho-L-histidine.</text>
        <dbReference type="EC" id="2.7.13.3"/>
    </reaction>
</comment>
<evidence type="ECO:0000256" key="4">
    <source>
        <dbReference type="ARBA" id="ARBA00022679"/>
    </source>
</evidence>
<dbReference type="InterPro" id="IPR050482">
    <property type="entry name" value="Sensor_HK_TwoCompSys"/>
</dbReference>
<dbReference type="PANTHER" id="PTHR24421">
    <property type="entry name" value="NITRATE/NITRITE SENSOR PROTEIN NARX-RELATED"/>
    <property type="match status" value="1"/>
</dbReference>
<feature type="transmembrane region" description="Helical" evidence="9">
    <location>
        <begin position="67"/>
        <end position="95"/>
    </location>
</feature>
<keyword evidence="9" id="KW-0472">Membrane</keyword>
<comment type="caution">
    <text evidence="11">The sequence shown here is derived from an EMBL/GenBank/DDBJ whole genome shotgun (WGS) entry which is preliminary data.</text>
</comment>
<keyword evidence="12" id="KW-1185">Reference proteome</keyword>
<dbReference type="SUPFAM" id="SSF55874">
    <property type="entry name" value="ATPase domain of HSP90 chaperone/DNA topoisomerase II/histidine kinase"/>
    <property type="match status" value="1"/>
</dbReference>
<feature type="domain" description="Signal transduction histidine kinase subgroup 3 dimerisation and phosphoacceptor" evidence="10">
    <location>
        <begin position="184"/>
        <end position="250"/>
    </location>
</feature>
<organism evidence="11 12">
    <name type="scientific">Streptomyces orinoci</name>
    <name type="common">Streptoverticillium orinoci</name>
    <dbReference type="NCBI Taxonomy" id="67339"/>
    <lineage>
        <taxon>Bacteria</taxon>
        <taxon>Bacillati</taxon>
        <taxon>Actinomycetota</taxon>
        <taxon>Actinomycetes</taxon>
        <taxon>Kitasatosporales</taxon>
        <taxon>Streptomycetaceae</taxon>
        <taxon>Streptomyces</taxon>
    </lineage>
</organism>
<evidence type="ECO:0000256" key="8">
    <source>
        <dbReference type="ARBA" id="ARBA00023012"/>
    </source>
</evidence>
<reference evidence="11 12" key="1">
    <citation type="submission" date="2024-06" db="EMBL/GenBank/DDBJ databases">
        <title>The Natural Products Discovery Center: Release of the First 8490 Sequenced Strains for Exploring Actinobacteria Biosynthetic Diversity.</title>
        <authorList>
            <person name="Kalkreuter E."/>
            <person name="Kautsar S.A."/>
            <person name="Yang D."/>
            <person name="Bader C.D."/>
            <person name="Teijaro C.N."/>
            <person name="Fluegel L."/>
            <person name="Davis C.M."/>
            <person name="Simpson J.R."/>
            <person name="Lauterbach L."/>
            <person name="Steele A.D."/>
            <person name="Gui C."/>
            <person name="Meng S."/>
            <person name="Li G."/>
            <person name="Viehrig K."/>
            <person name="Ye F."/>
            <person name="Su P."/>
            <person name="Kiefer A.F."/>
            <person name="Nichols A."/>
            <person name="Cepeda A.J."/>
            <person name="Yan W."/>
            <person name="Fan B."/>
            <person name="Jiang Y."/>
            <person name="Adhikari A."/>
            <person name="Zheng C.-J."/>
            <person name="Schuster L."/>
            <person name="Cowan T.M."/>
            <person name="Smanski M.J."/>
            <person name="Chevrette M.G."/>
            <person name="De Carvalho L.P.S."/>
            <person name="Shen B."/>
        </authorList>
    </citation>
    <scope>NUCLEOTIDE SEQUENCE [LARGE SCALE GENOMIC DNA]</scope>
    <source>
        <strain evidence="11 12">NPDC052347</strain>
    </source>
</reference>
<dbReference type="InterPro" id="IPR036890">
    <property type="entry name" value="HATPase_C_sf"/>
</dbReference>
<dbReference type="EMBL" id="JBFAUK010000038">
    <property type="protein sequence ID" value="MEV5510680.1"/>
    <property type="molecule type" value="Genomic_DNA"/>
</dbReference>
<dbReference type="InterPro" id="IPR011712">
    <property type="entry name" value="Sig_transdc_His_kin_sub3_dim/P"/>
</dbReference>
<evidence type="ECO:0000256" key="1">
    <source>
        <dbReference type="ARBA" id="ARBA00000085"/>
    </source>
</evidence>
<keyword evidence="5" id="KW-0547">Nucleotide-binding</keyword>
<evidence type="ECO:0000256" key="6">
    <source>
        <dbReference type="ARBA" id="ARBA00022777"/>
    </source>
</evidence>
<dbReference type="Gene3D" id="1.20.5.1930">
    <property type="match status" value="1"/>
</dbReference>
<evidence type="ECO:0000256" key="5">
    <source>
        <dbReference type="ARBA" id="ARBA00022741"/>
    </source>
</evidence>
<dbReference type="Proteomes" id="UP001552594">
    <property type="component" value="Unassembled WGS sequence"/>
</dbReference>
<dbReference type="EC" id="2.7.13.3" evidence="2"/>
<feature type="transmembrane region" description="Helical" evidence="9">
    <location>
        <begin position="39"/>
        <end position="61"/>
    </location>
</feature>
<dbReference type="Gene3D" id="3.30.565.10">
    <property type="entry name" value="Histidine kinase-like ATPase, C-terminal domain"/>
    <property type="match status" value="1"/>
</dbReference>
<protein>
    <recommendedName>
        <fullName evidence="2">histidine kinase</fullName>
        <ecNumber evidence="2">2.7.13.3</ecNumber>
    </recommendedName>
</protein>